<dbReference type="OrthoDB" id="195231at2759"/>
<dbReference type="GeneID" id="37017926"/>
<name>A0A316VLH8_9BASI</name>
<dbReference type="EMBL" id="KZ819602">
    <property type="protein sequence ID" value="PWN38406.1"/>
    <property type="molecule type" value="Genomic_DNA"/>
</dbReference>
<evidence type="ECO:0000313" key="1">
    <source>
        <dbReference type="EMBL" id="PWN38406.1"/>
    </source>
</evidence>
<dbReference type="AlphaFoldDB" id="A0A316VLH8"/>
<accession>A0A316VLH8</accession>
<dbReference type="Proteomes" id="UP000245771">
    <property type="component" value="Unassembled WGS sequence"/>
</dbReference>
<feature type="non-terminal residue" evidence="1">
    <location>
        <position position="1"/>
    </location>
</feature>
<organism evidence="1 2">
    <name type="scientific">Meira miltonrushii</name>
    <dbReference type="NCBI Taxonomy" id="1280837"/>
    <lineage>
        <taxon>Eukaryota</taxon>
        <taxon>Fungi</taxon>
        <taxon>Dikarya</taxon>
        <taxon>Basidiomycota</taxon>
        <taxon>Ustilaginomycotina</taxon>
        <taxon>Exobasidiomycetes</taxon>
        <taxon>Exobasidiales</taxon>
        <taxon>Brachybasidiaceae</taxon>
        <taxon>Meira</taxon>
    </lineage>
</organism>
<sequence>GSVCNVSNSLLLTASNQLMTDCGYLAWCDPTTSKCAARGCRREDYPFGFSTVERSLWPPKCDEEQFCPDEGSLCMYKIALGGACQLNRDDECATSASVPNVRCLHNICTSVNATLNAACIHDNVVYTVFTPDNSSYGSIISRDNCMKGLYCNSPTNICLQRKSTGTACAADKECMTDFC</sequence>
<keyword evidence="2" id="KW-1185">Reference proteome</keyword>
<dbReference type="InParanoid" id="A0A316VLH8"/>
<proteinExistence type="predicted"/>
<dbReference type="STRING" id="1280837.A0A316VLH8"/>
<gene>
    <name evidence="1" type="ORF">FA14DRAFT_115984</name>
</gene>
<feature type="non-terminal residue" evidence="1">
    <location>
        <position position="179"/>
    </location>
</feature>
<reference evidence="1 2" key="1">
    <citation type="journal article" date="2018" name="Mol. Biol. Evol.">
        <title>Broad Genomic Sampling Reveals a Smut Pathogenic Ancestry of the Fungal Clade Ustilaginomycotina.</title>
        <authorList>
            <person name="Kijpornyongpan T."/>
            <person name="Mondo S.J."/>
            <person name="Barry K."/>
            <person name="Sandor L."/>
            <person name="Lee J."/>
            <person name="Lipzen A."/>
            <person name="Pangilinan J."/>
            <person name="LaButti K."/>
            <person name="Hainaut M."/>
            <person name="Henrissat B."/>
            <person name="Grigoriev I.V."/>
            <person name="Spatafora J.W."/>
            <person name="Aime M.C."/>
        </authorList>
    </citation>
    <scope>NUCLEOTIDE SEQUENCE [LARGE SCALE GENOMIC DNA]</scope>
    <source>
        <strain evidence="1 2">MCA 3882</strain>
    </source>
</reference>
<protein>
    <submittedName>
        <fullName evidence="1">Uncharacterized protein</fullName>
    </submittedName>
</protein>
<dbReference type="RefSeq" id="XP_025358708.1">
    <property type="nucleotide sequence ID" value="XM_025496145.1"/>
</dbReference>
<evidence type="ECO:0000313" key="2">
    <source>
        <dbReference type="Proteomes" id="UP000245771"/>
    </source>
</evidence>